<comment type="caution">
    <text evidence="4">The sequence shown here is derived from an EMBL/GenBank/DDBJ whole genome shotgun (WGS) entry which is preliminary data.</text>
</comment>
<dbReference type="PANTHER" id="PTHR45339">
    <property type="entry name" value="HYBRID SIGNAL TRANSDUCTION HISTIDINE KINASE J"/>
    <property type="match status" value="1"/>
</dbReference>
<dbReference type="InterPro" id="IPR011006">
    <property type="entry name" value="CheY-like_superfamily"/>
</dbReference>
<name>A0A426XLR0_ENSVE</name>
<feature type="domain" description="Response regulatory" evidence="3">
    <location>
        <begin position="1"/>
        <end position="70"/>
    </location>
</feature>
<organism evidence="4 5">
    <name type="scientific">Ensete ventricosum</name>
    <name type="common">Abyssinian banana</name>
    <name type="synonym">Musa ensete</name>
    <dbReference type="NCBI Taxonomy" id="4639"/>
    <lineage>
        <taxon>Eukaryota</taxon>
        <taxon>Viridiplantae</taxon>
        <taxon>Streptophyta</taxon>
        <taxon>Embryophyta</taxon>
        <taxon>Tracheophyta</taxon>
        <taxon>Spermatophyta</taxon>
        <taxon>Magnoliopsida</taxon>
        <taxon>Liliopsida</taxon>
        <taxon>Zingiberales</taxon>
        <taxon>Musaceae</taxon>
        <taxon>Ensete</taxon>
    </lineage>
</organism>
<dbReference type="EMBL" id="AMZH03019392">
    <property type="protein sequence ID" value="RRT40423.1"/>
    <property type="molecule type" value="Genomic_DNA"/>
</dbReference>
<protein>
    <recommendedName>
        <fullName evidence="3">Response regulatory domain-containing protein</fullName>
    </recommendedName>
</protein>
<sequence>MEADINKQIECREVPVETFENVLHWHVPILAMTADVIQATHEECLRCGMDGYVSKPFEGEQLYREVTRFFKQPQKRISNEVKC</sequence>
<evidence type="ECO:0000313" key="4">
    <source>
        <dbReference type="EMBL" id="RRT40423.1"/>
    </source>
</evidence>
<keyword evidence="1" id="KW-0597">Phosphoprotein</keyword>
<evidence type="ECO:0000256" key="1">
    <source>
        <dbReference type="ARBA" id="ARBA00022553"/>
    </source>
</evidence>
<dbReference type="PANTHER" id="PTHR45339:SF6">
    <property type="entry name" value="SENSORY HISTIDINE PROTEIN KINASE"/>
    <property type="match status" value="1"/>
</dbReference>
<dbReference type="SUPFAM" id="SSF52172">
    <property type="entry name" value="CheY-like"/>
    <property type="match status" value="1"/>
</dbReference>
<evidence type="ECO:0000256" key="2">
    <source>
        <dbReference type="PROSITE-ProRule" id="PRU00169"/>
    </source>
</evidence>
<proteinExistence type="predicted"/>
<reference evidence="4 5" key="1">
    <citation type="journal article" date="2014" name="Agronomy (Basel)">
        <title>A Draft Genome Sequence for Ensete ventricosum, the Drought-Tolerant Tree Against Hunger.</title>
        <authorList>
            <person name="Harrison J."/>
            <person name="Moore K.A."/>
            <person name="Paszkiewicz K."/>
            <person name="Jones T."/>
            <person name="Grant M."/>
            <person name="Ambacheew D."/>
            <person name="Muzemil S."/>
            <person name="Studholme D.J."/>
        </authorList>
    </citation>
    <scope>NUCLEOTIDE SEQUENCE [LARGE SCALE GENOMIC DNA]</scope>
</reference>
<evidence type="ECO:0000259" key="3">
    <source>
        <dbReference type="PROSITE" id="PS50110"/>
    </source>
</evidence>
<dbReference type="PROSITE" id="PS50110">
    <property type="entry name" value="RESPONSE_REGULATORY"/>
    <property type="match status" value="1"/>
</dbReference>
<comment type="caution">
    <text evidence="2">Lacks conserved residue(s) required for the propagation of feature annotation.</text>
</comment>
<dbReference type="Proteomes" id="UP000287651">
    <property type="component" value="Unassembled WGS sequence"/>
</dbReference>
<dbReference type="AlphaFoldDB" id="A0A426XLR0"/>
<gene>
    <name evidence="4" type="ORF">B296_00057560</name>
</gene>
<accession>A0A426XLR0</accession>
<dbReference type="GO" id="GO:0000160">
    <property type="term" value="P:phosphorelay signal transduction system"/>
    <property type="evidence" value="ECO:0007669"/>
    <property type="project" value="InterPro"/>
</dbReference>
<evidence type="ECO:0000313" key="5">
    <source>
        <dbReference type="Proteomes" id="UP000287651"/>
    </source>
</evidence>
<dbReference type="Gene3D" id="3.40.50.2300">
    <property type="match status" value="1"/>
</dbReference>
<dbReference type="InterPro" id="IPR001789">
    <property type="entry name" value="Sig_transdc_resp-reg_receiver"/>
</dbReference>